<sequence>MQALIDHAIAGNPDVYPISSTQANGKPTGHGCEDLPLTRALREAINTLSQTRIEFDMNDEGIFELL</sequence>
<comment type="caution">
    <text evidence="1">The sequence shown here is derived from an EMBL/GenBank/DDBJ whole genome shotgun (WGS) entry which is preliminary data.</text>
</comment>
<gene>
    <name evidence="1" type="ORF">N0V93_010258</name>
</gene>
<dbReference type="EMBL" id="JAPEVB010000008">
    <property type="protein sequence ID" value="KAJ4385197.1"/>
    <property type="molecule type" value="Genomic_DNA"/>
</dbReference>
<proteinExistence type="predicted"/>
<dbReference type="OrthoDB" id="10514849at2759"/>
<evidence type="ECO:0000313" key="2">
    <source>
        <dbReference type="Proteomes" id="UP001140453"/>
    </source>
</evidence>
<accession>A0A9W8YIL7</accession>
<protein>
    <submittedName>
        <fullName evidence="1">Uncharacterized protein</fullName>
    </submittedName>
</protein>
<dbReference type="Proteomes" id="UP001140453">
    <property type="component" value="Unassembled WGS sequence"/>
</dbReference>
<name>A0A9W8YIL7_9PEZI</name>
<evidence type="ECO:0000313" key="1">
    <source>
        <dbReference type="EMBL" id="KAJ4385197.1"/>
    </source>
</evidence>
<keyword evidence="2" id="KW-1185">Reference proteome</keyword>
<reference evidence="1" key="1">
    <citation type="submission" date="2022-10" db="EMBL/GenBank/DDBJ databases">
        <title>Tapping the CABI collections for fungal endophytes: first genome assemblies for Collariella, Neodidymelliopsis, Ascochyta clinopodiicola, Didymella pomorum, Didymosphaeria variabile, Neocosmospora piperis and Neocucurbitaria cava.</title>
        <authorList>
            <person name="Hill R."/>
        </authorList>
    </citation>
    <scope>NUCLEOTIDE SEQUENCE</scope>
    <source>
        <strain evidence="1">IMI 355082</strain>
    </source>
</reference>
<organism evidence="1 2">
    <name type="scientific">Gnomoniopsis smithogilvyi</name>
    <dbReference type="NCBI Taxonomy" id="1191159"/>
    <lineage>
        <taxon>Eukaryota</taxon>
        <taxon>Fungi</taxon>
        <taxon>Dikarya</taxon>
        <taxon>Ascomycota</taxon>
        <taxon>Pezizomycotina</taxon>
        <taxon>Sordariomycetes</taxon>
        <taxon>Sordariomycetidae</taxon>
        <taxon>Diaporthales</taxon>
        <taxon>Gnomoniaceae</taxon>
        <taxon>Gnomoniopsis</taxon>
    </lineage>
</organism>
<dbReference type="AlphaFoldDB" id="A0A9W8YIL7"/>